<organism evidence="2 3">
    <name type="scientific">Periplaneta americana</name>
    <name type="common">American cockroach</name>
    <name type="synonym">Blatta americana</name>
    <dbReference type="NCBI Taxonomy" id="6978"/>
    <lineage>
        <taxon>Eukaryota</taxon>
        <taxon>Metazoa</taxon>
        <taxon>Ecdysozoa</taxon>
        <taxon>Arthropoda</taxon>
        <taxon>Hexapoda</taxon>
        <taxon>Insecta</taxon>
        <taxon>Pterygota</taxon>
        <taxon>Neoptera</taxon>
        <taxon>Polyneoptera</taxon>
        <taxon>Dictyoptera</taxon>
        <taxon>Blattodea</taxon>
        <taxon>Blattoidea</taxon>
        <taxon>Blattidae</taxon>
        <taxon>Blattinae</taxon>
        <taxon>Periplaneta</taxon>
    </lineage>
</organism>
<evidence type="ECO:0000259" key="1">
    <source>
        <dbReference type="Pfam" id="PF00078"/>
    </source>
</evidence>
<dbReference type="EMBL" id="JAJSOF020000039">
    <property type="protein sequence ID" value="KAJ4426608.1"/>
    <property type="molecule type" value="Genomic_DNA"/>
</dbReference>
<evidence type="ECO:0000313" key="2">
    <source>
        <dbReference type="EMBL" id="KAJ4426608.1"/>
    </source>
</evidence>
<dbReference type="Pfam" id="PF00078">
    <property type="entry name" value="RVT_1"/>
    <property type="match status" value="1"/>
</dbReference>
<name>A0ABQ8RY46_PERAM</name>
<gene>
    <name evidence="2" type="ORF">ANN_26406</name>
</gene>
<protein>
    <recommendedName>
        <fullName evidence="1">Reverse transcriptase domain-containing protein</fullName>
    </recommendedName>
</protein>
<sequence length="389" mass="44690">MVVIVIGNTSCDGDSDGNSVCDSGANDDPGYVLVMMIGDSDDGNNDEFPDYIITEYFRRNVINLVDKFRATQCTERKKSVRWPTKVTEDAVEDARERMQRGRNKSVKKLAVELGYLTEVLTKFSGINERSELWNHLLQNIERELILKLTFGMKDDDGNCNYNVTECEQQFFSQFPDYIITEYFRRNVINLIDKFRATERKKSVRWPTKVAEDAVEDARERMQRGPNKSVKKLAVEFGVSYGSVHKILRNKLGYRVRIGQFLSDAFPIHCGLKQGDALSPLLLNFALEYAIRKVQDNREGLEFNGLHQLLVYADDVNMLGEIPQTIRENAEILLQASKAIGLEVNPEKTNYMIMPCDQNIVRNGNIRDWKFILRRGGKIQISWSNSNKYK</sequence>
<comment type="caution">
    <text evidence="2">The sequence shown here is derived from an EMBL/GenBank/DDBJ whole genome shotgun (WGS) entry which is preliminary data.</text>
</comment>
<accession>A0ABQ8RY46</accession>
<reference evidence="2 3" key="1">
    <citation type="journal article" date="2022" name="Allergy">
        <title>Genome assembly and annotation of Periplaneta americana reveal a comprehensive cockroach allergen profile.</title>
        <authorList>
            <person name="Wang L."/>
            <person name="Xiong Q."/>
            <person name="Saelim N."/>
            <person name="Wang L."/>
            <person name="Nong W."/>
            <person name="Wan A.T."/>
            <person name="Shi M."/>
            <person name="Liu X."/>
            <person name="Cao Q."/>
            <person name="Hui J.H.L."/>
            <person name="Sookrung N."/>
            <person name="Leung T.F."/>
            <person name="Tungtrongchitr A."/>
            <person name="Tsui S.K.W."/>
        </authorList>
    </citation>
    <scope>NUCLEOTIDE SEQUENCE [LARGE SCALE GENOMIC DNA]</scope>
    <source>
        <strain evidence="2">PWHHKU_190912</strain>
    </source>
</reference>
<dbReference type="InterPro" id="IPR000477">
    <property type="entry name" value="RT_dom"/>
</dbReference>
<keyword evidence="3" id="KW-1185">Reference proteome</keyword>
<dbReference type="SUPFAM" id="SSF56672">
    <property type="entry name" value="DNA/RNA polymerases"/>
    <property type="match status" value="1"/>
</dbReference>
<evidence type="ECO:0000313" key="3">
    <source>
        <dbReference type="Proteomes" id="UP001148838"/>
    </source>
</evidence>
<dbReference type="InterPro" id="IPR043502">
    <property type="entry name" value="DNA/RNA_pol_sf"/>
</dbReference>
<feature type="domain" description="Reverse transcriptase" evidence="1">
    <location>
        <begin position="258"/>
        <end position="352"/>
    </location>
</feature>
<proteinExistence type="predicted"/>
<dbReference type="Proteomes" id="UP001148838">
    <property type="component" value="Unassembled WGS sequence"/>
</dbReference>